<sequence>MAVTNRDRRLDKNTSMKIHKNFFDYNIFFRITHFIQSTGRHKFFERKSFLRFRFLTIIFGPLIVKKGFPTLENAWKFLYPPSFLEKHNINLKRWALQIISYIFEFFFEITFFMPNHSPKNISRFIKMEGFEHIEAALQKKKGVLVPIIHLGELYHPTSALLRKTVTIDNKTQKVEVVGIVSPENEFLLRQFLKMWDNVFAIVTGKFSDLEKEIEKHLKQNRVVFVMHDYFNKHQNRVPFIFGKKKYDFLIPFPQLLAYFHNKYGIPVIPSNSFPQKDMSRSLVKFYPPINMQELDPLNEPPLLREEVLKLRKGLMSEREKNSLLALKINQVLYPSALEYPFYWQMVYTLFKRSQFRIYFDDITTYFEFYTILLHRLKQFMEKTYEPERKDKEIFKVLEKLTEEIELLHKDPKAKILFRKKYIEIGLLSSKAAFNKAVSIALARRSIYIKKEFPNLQVLFLELVSLFD</sequence>
<keyword evidence="2" id="KW-1003">Cell membrane</keyword>
<protein>
    <submittedName>
        <fullName evidence="7">Uncharacterized protein</fullName>
    </submittedName>
</protein>
<evidence type="ECO:0000313" key="8">
    <source>
        <dbReference type="Proteomes" id="UP000321408"/>
    </source>
</evidence>
<dbReference type="EMBL" id="CP042905">
    <property type="protein sequence ID" value="QEE15137.1"/>
    <property type="molecule type" value="Genomic_DNA"/>
</dbReference>
<dbReference type="GeneID" id="41328959"/>
<dbReference type="GO" id="GO:0008610">
    <property type="term" value="P:lipid biosynthetic process"/>
    <property type="evidence" value="ECO:0007669"/>
    <property type="project" value="UniProtKB-ARBA"/>
</dbReference>
<keyword evidence="8" id="KW-1185">Reference proteome</keyword>
<reference evidence="7 8" key="2">
    <citation type="journal article" date="2024" name="Int. J. Syst. Evol. Microbiol.">
        <title>Promethearchaeum syntrophicum gen. nov., sp. nov., an anaerobic, obligately syntrophic archaeon, the first isolate of the lineage 'Asgard' archaea, and proposal of the new archaeal phylum Promethearchaeota phyl. nov. and kingdom Promethearchaeati regn. nov.</title>
        <authorList>
            <person name="Imachi H."/>
            <person name="Nobu M.K."/>
            <person name="Kato S."/>
            <person name="Takaki Y."/>
            <person name="Miyazaki M."/>
            <person name="Miyata M."/>
            <person name="Ogawara M."/>
            <person name="Saito Y."/>
            <person name="Sakai S."/>
            <person name="Tahara Y.O."/>
            <person name="Takano Y."/>
            <person name="Tasumi E."/>
            <person name="Uematsu K."/>
            <person name="Yoshimura T."/>
            <person name="Itoh T."/>
            <person name="Ohkuma M."/>
            <person name="Takai K."/>
        </authorList>
    </citation>
    <scope>NUCLEOTIDE SEQUENCE [LARGE SCALE GENOMIC DNA]</scope>
    <source>
        <strain evidence="7 8">MK-D1</strain>
    </source>
</reference>
<evidence type="ECO:0000256" key="2">
    <source>
        <dbReference type="ARBA" id="ARBA00022475"/>
    </source>
</evidence>
<comment type="subcellular location">
    <subcellularLocation>
        <location evidence="1">Cell inner membrane</location>
    </subcellularLocation>
</comment>
<dbReference type="GO" id="GO:1901137">
    <property type="term" value="P:carbohydrate derivative biosynthetic process"/>
    <property type="evidence" value="ECO:0007669"/>
    <property type="project" value="UniProtKB-ARBA"/>
</dbReference>
<dbReference type="GO" id="GO:0016746">
    <property type="term" value="F:acyltransferase activity"/>
    <property type="evidence" value="ECO:0007669"/>
    <property type="project" value="UniProtKB-KW"/>
</dbReference>
<evidence type="ECO:0000313" key="7">
    <source>
        <dbReference type="EMBL" id="QEE15137.1"/>
    </source>
</evidence>
<evidence type="ECO:0000256" key="6">
    <source>
        <dbReference type="ARBA" id="ARBA00023315"/>
    </source>
</evidence>
<keyword evidence="6" id="KW-0012">Acyltransferase</keyword>
<dbReference type="Pfam" id="PF03279">
    <property type="entry name" value="Lip_A_acyltrans"/>
    <property type="match status" value="1"/>
</dbReference>
<dbReference type="GO" id="GO:0005886">
    <property type="term" value="C:plasma membrane"/>
    <property type="evidence" value="ECO:0007669"/>
    <property type="project" value="UniProtKB-SubCell"/>
</dbReference>
<keyword evidence="3" id="KW-0997">Cell inner membrane</keyword>
<evidence type="ECO:0000256" key="5">
    <source>
        <dbReference type="ARBA" id="ARBA00023136"/>
    </source>
</evidence>
<gene>
    <name evidence="7" type="ORF">DSAG12_00960</name>
</gene>
<dbReference type="AlphaFoldDB" id="A0A5B9D8D3"/>
<evidence type="ECO:0000256" key="1">
    <source>
        <dbReference type="ARBA" id="ARBA00004533"/>
    </source>
</evidence>
<dbReference type="KEGG" id="psyt:DSAG12_00960"/>
<keyword evidence="4" id="KW-0808">Transferase</keyword>
<keyword evidence="5" id="KW-0472">Membrane</keyword>
<dbReference type="RefSeq" id="WP_147662058.1">
    <property type="nucleotide sequence ID" value="NZ_CP042905.2"/>
</dbReference>
<name>A0A5B9D8D3_9ARCH</name>
<accession>A0A5B9D8D3</accession>
<evidence type="ECO:0000256" key="3">
    <source>
        <dbReference type="ARBA" id="ARBA00022519"/>
    </source>
</evidence>
<proteinExistence type="predicted"/>
<organism evidence="7 8">
    <name type="scientific">Promethearchaeum syntrophicum</name>
    <dbReference type="NCBI Taxonomy" id="2594042"/>
    <lineage>
        <taxon>Archaea</taxon>
        <taxon>Promethearchaeati</taxon>
        <taxon>Promethearchaeota</taxon>
        <taxon>Promethearchaeia</taxon>
        <taxon>Promethearchaeales</taxon>
        <taxon>Promethearchaeaceae</taxon>
        <taxon>Promethearchaeum</taxon>
    </lineage>
</organism>
<dbReference type="Proteomes" id="UP000321408">
    <property type="component" value="Chromosome"/>
</dbReference>
<dbReference type="InterPro" id="IPR004960">
    <property type="entry name" value="LipA_acyltrans"/>
</dbReference>
<evidence type="ECO:0000256" key="4">
    <source>
        <dbReference type="ARBA" id="ARBA00022679"/>
    </source>
</evidence>
<reference evidence="7 8" key="1">
    <citation type="journal article" date="2020" name="Nature">
        <title>Isolation of an archaeon at the prokaryote-eukaryote interface.</title>
        <authorList>
            <person name="Imachi H."/>
            <person name="Nobu M.K."/>
            <person name="Nakahara N."/>
            <person name="Morono Y."/>
            <person name="Ogawara M."/>
            <person name="Takaki Y."/>
            <person name="Takano Y."/>
            <person name="Uematsu K."/>
            <person name="Ikuta T."/>
            <person name="Ito M."/>
            <person name="Matsui Y."/>
            <person name="Miyazaki M."/>
            <person name="Murata K."/>
            <person name="Saito Y."/>
            <person name="Sakai S."/>
            <person name="Song C."/>
            <person name="Tasumi E."/>
            <person name="Yamanaka Y."/>
            <person name="Yamaguchi T."/>
            <person name="Kamagata Y."/>
            <person name="Tamaki H."/>
            <person name="Takai K."/>
        </authorList>
    </citation>
    <scope>NUCLEOTIDE SEQUENCE [LARGE SCALE GENOMIC DNA]</scope>
    <source>
        <strain evidence="7 8">MK-D1</strain>
    </source>
</reference>